<protein>
    <recommendedName>
        <fullName evidence="1">GmrSD restriction endonucleases N-terminal domain-containing protein</fullName>
    </recommendedName>
</protein>
<evidence type="ECO:0000313" key="2">
    <source>
        <dbReference type="EMBL" id="TWT96339.1"/>
    </source>
</evidence>
<dbReference type="PANTHER" id="PTHR39639">
    <property type="entry name" value="CHROMOSOME 16, WHOLE GENOME SHOTGUN SEQUENCE"/>
    <property type="match status" value="1"/>
</dbReference>
<organism evidence="2 3">
    <name type="scientific">Neorhodopirellula pilleata</name>
    <dbReference type="NCBI Taxonomy" id="2714738"/>
    <lineage>
        <taxon>Bacteria</taxon>
        <taxon>Pseudomonadati</taxon>
        <taxon>Planctomycetota</taxon>
        <taxon>Planctomycetia</taxon>
        <taxon>Pirellulales</taxon>
        <taxon>Pirellulaceae</taxon>
        <taxon>Neorhodopirellula</taxon>
    </lineage>
</organism>
<dbReference type="Proteomes" id="UP000316213">
    <property type="component" value="Unassembled WGS sequence"/>
</dbReference>
<dbReference type="PANTHER" id="PTHR39639:SF1">
    <property type="entry name" value="DUF262 DOMAIN-CONTAINING PROTEIN"/>
    <property type="match status" value="1"/>
</dbReference>
<keyword evidence="3" id="KW-1185">Reference proteome</keyword>
<dbReference type="RefSeq" id="WP_146578277.1">
    <property type="nucleotide sequence ID" value="NZ_SJPM01000005.1"/>
</dbReference>
<feature type="domain" description="GmrSD restriction endonucleases N-terminal" evidence="1">
    <location>
        <begin position="47"/>
        <end position="183"/>
    </location>
</feature>
<dbReference type="InterPro" id="IPR004919">
    <property type="entry name" value="GmrSD_N"/>
</dbReference>
<dbReference type="OrthoDB" id="9770340at2"/>
<dbReference type="Pfam" id="PF03235">
    <property type="entry name" value="GmrSD_N"/>
    <property type="match status" value="1"/>
</dbReference>
<comment type="caution">
    <text evidence="2">The sequence shown here is derived from an EMBL/GenBank/DDBJ whole genome shotgun (WGS) entry which is preliminary data.</text>
</comment>
<dbReference type="AlphaFoldDB" id="A0A5C6A9V2"/>
<gene>
    <name evidence="2" type="ORF">Pla100_28160</name>
</gene>
<proteinExistence type="predicted"/>
<dbReference type="EMBL" id="SJPM01000005">
    <property type="protein sequence ID" value="TWT96339.1"/>
    <property type="molecule type" value="Genomic_DNA"/>
</dbReference>
<evidence type="ECO:0000313" key="3">
    <source>
        <dbReference type="Proteomes" id="UP000316213"/>
    </source>
</evidence>
<accession>A0A5C6A9V2</accession>
<name>A0A5C6A9V2_9BACT</name>
<evidence type="ECO:0000259" key="1">
    <source>
        <dbReference type="Pfam" id="PF03235"/>
    </source>
</evidence>
<reference evidence="2 3" key="1">
    <citation type="submission" date="2019-02" db="EMBL/GenBank/DDBJ databases">
        <title>Deep-cultivation of Planctomycetes and their phenomic and genomic characterization uncovers novel biology.</title>
        <authorList>
            <person name="Wiegand S."/>
            <person name="Jogler M."/>
            <person name="Boedeker C."/>
            <person name="Pinto D."/>
            <person name="Vollmers J."/>
            <person name="Rivas-Marin E."/>
            <person name="Kohn T."/>
            <person name="Peeters S.H."/>
            <person name="Heuer A."/>
            <person name="Rast P."/>
            <person name="Oberbeckmann S."/>
            <person name="Bunk B."/>
            <person name="Jeske O."/>
            <person name="Meyerdierks A."/>
            <person name="Storesund J.E."/>
            <person name="Kallscheuer N."/>
            <person name="Luecker S."/>
            <person name="Lage O.M."/>
            <person name="Pohl T."/>
            <person name="Merkel B.J."/>
            <person name="Hornburger P."/>
            <person name="Mueller R.-W."/>
            <person name="Bruemmer F."/>
            <person name="Labrenz M."/>
            <person name="Spormann A.M."/>
            <person name="Op Den Camp H."/>
            <person name="Overmann J."/>
            <person name="Amann R."/>
            <person name="Jetten M.S.M."/>
            <person name="Mascher T."/>
            <person name="Medema M.H."/>
            <person name="Devos D.P."/>
            <person name="Kaster A.-K."/>
            <person name="Ovreas L."/>
            <person name="Rohde M."/>
            <person name="Galperin M.Y."/>
            <person name="Jogler C."/>
        </authorList>
    </citation>
    <scope>NUCLEOTIDE SEQUENCE [LARGE SCALE GENOMIC DNA]</scope>
    <source>
        <strain evidence="2 3">Pla100</strain>
    </source>
</reference>
<sequence>MTETEEGLESTELVEQVARAEDQIVEQSKRIEYYLTDYSVELLALKMDKKEFEIPGYQREDTWEDERKSRFVESLLMGLPIPFLFFWERGDGKLEIVDGSQRLRTIQQFVKSELRIGELTELTELQGLVFKNLPESRQLKIKNRSIRGIILNEHADEQARFDIFERINTGSKIANKAEVRRGALSGPFLDLVIELAKDELFVTLAPVPAKSVSLRKHEEMVTRFFAYSDGYANDFIGYKDRPAAFLFSYAKQMNEVFKTKRKITVYKDRFRQTMKFVEKAFPYGFRKTASATETRYTRFEALAVGSYLAITTEPKIKSNPPDVSSWINGEAFKEYSKSGGSNAKKRLTERLEYVRDRLLGR</sequence>